<accession>A0A0R2SB69</accession>
<evidence type="ECO:0000313" key="4">
    <source>
        <dbReference type="Proteomes" id="UP000051934"/>
    </source>
</evidence>
<evidence type="ECO:0000259" key="2">
    <source>
        <dbReference type="Pfam" id="PF19780"/>
    </source>
</evidence>
<dbReference type="EMBL" id="LIBB01000097">
    <property type="protein sequence ID" value="KRO72119.1"/>
    <property type="molecule type" value="Genomic_DNA"/>
</dbReference>
<protein>
    <recommendedName>
        <fullName evidence="2">DUF6265 domain-containing protein</fullName>
    </recommendedName>
</protein>
<gene>
    <name evidence="3" type="ORF">ABR69_02085</name>
</gene>
<sequence length="163" mass="17636">MIKIANTALATLALVASVSAFAAPEAKIEQLSWMTGNWAGALGANQLEENWIAIEGSTLAAMVRMTGDDATSMFEMITIEEVDGSLELNVQQWNPGMSPRTDGAQKMRLMEINDNSVKFEALGEGGMKTLGYSHPDAETFIIHVEQAAGAKFDISLQARSIWK</sequence>
<comment type="caution">
    <text evidence="3">The sequence shown here is derived from an EMBL/GenBank/DDBJ whole genome shotgun (WGS) entry which is preliminary data.</text>
</comment>
<organism evidence="3 4">
    <name type="scientific">OM182 bacterium BACL3 MAG-120507-bin80</name>
    <dbReference type="NCBI Taxonomy" id="1655577"/>
    <lineage>
        <taxon>Bacteria</taxon>
        <taxon>Pseudomonadati</taxon>
        <taxon>Pseudomonadota</taxon>
        <taxon>Gammaproteobacteria</taxon>
        <taxon>OMG group</taxon>
        <taxon>OM182 clade</taxon>
    </lineage>
</organism>
<evidence type="ECO:0000256" key="1">
    <source>
        <dbReference type="SAM" id="SignalP"/>
    </source>
</evidence>
<evidence type="ECO:0000313" key="3">
    <source>
        <dbReference type="EMBL" id="KRO72119.1"/>
    </source>
</evidence>
<feature type="domain" description="DUF6265" evidence="2">
    <location>
        <begin position="32"/>
        <end position="145"/>
    </location>
</feature>
<dbReference type="Pfam" id="PF19780">
    <property type="entry name" value="DUF6265"/>
    <property type="match status" value="1"/>
</dbReference>
<proteinExistence type="predicted"/>
<dbReference type="AlphaFoldDB" id="A0A0R2SB69"/>
<dbReference type="InterPro" id="IPR046232">
    <property type="entry name" value="DUF6265"/>
</dbReference>
<name>A0A0R2SB69_9GAMM</name>
<keyword evidence="1" id="KW-0732">Signal</keyword>
<reference evidence="3 4" key="1">
    <citation type="submission" date="2015-10" db="EMBL/GenBank/DDBJ databases">
        <title>Metagenome-Assembled Genomes uncover a global brackish microbiome.</title>
        <authorList>
            <person name="Hugerth L.W."/>
            <person name="Larsson J."/>
            <person name="Alneberg J."/>
            <person name="Lindh M.V."/>
            <person name="Legrand C."/>
            <person name="Pinhassi J."/>
            <person name="Andersson A.F."/>
        </authorList>
    </citation>
    <scope>NUCLEOTIDE SEQUENCE [LARGE SCALE GENOMIC DNA]</scope>
    <source>
        <strain evidence="3">BACL4 MAG-120507-bin80</strain>
    </source>
</reference>
<feature type="chain" id="PRO_5006423516" description="DUF6265 domain-containing protein" evidence="1">
    <location>
        <begin position="23"/>
        <end position="163"/>
    </location>
</feature>
<dbReference type="Proteomes" id="UP000051934">
    <property type="component" value="Unassembled WGS sequence"/>
</dbReference>
<feature type="signal peptide" evidence="1">
    <location>
        <begin position="1"/>
        <end position="22"/>
    </location>
</feature>